<feature type="transmembrane region" description="Helical" evidence="1">
    <location>
        <begin position="71"/>
        <end position="89"/>
    </location>
</feature>
<name>A0A1M6ZW69_9FLAO</name>
<evidence type="ECO:0000313" key="3">
    <source>
        <dbReference type="EMBL" id="SHL34639.1"/>
    </source>
</evidence>
<reference evidence="2" key="1">
    <citation type="journal article" date="2014" name="Int. J. Syst. Evol. Microbiol.">
        <title>Complete genome of a new Firmicutes species belonging to the dominant human colonic microbiota ('Ruminococcus bicirculans') reveals two chromosomes and a selective capacity to utilize plant glucans.</title>
        <authorList>
            <consortium name="NISC Comparative Sequencing Program"/>
            <person name="Wegmann U."/>
            <person name="Louis P."/>
            <person name="Goesmann A."/>
            <person name="Henrissat B."/>
            <person name="Duncan S.H."/>
            <person name="Flint H.J."/>
        </authorList>
    </citation>
    <scope>NUCLEOTIDE SEQUENCE</scope>
    <source>
        <strain evidence="2">CGMCC 1.12707</strain>
    </source>
</reference>
<dbReference type="Proteomes" id="UP000184120">
    <property type="component" value="Unassembled WGS sequence"/>
</dbReference>
<keyword evidence="1" id="KW-0812">Transmembrane</keyword>
<keyword evidence="1" id="KW-1133">Transmembrane helix</keyword>
<accession>A0A1M6ZW69</accession>
<feature type="transmembrane region" description="Helical" evidence="1">
    <location>
        <begin position="260"/>
        <end position="281"/>
    </location>
</feature>
<dbReference type="EMBL" id="FRBH01000008">
    <property type="protein sequence ID" value="SHL34639.1"/>
    <property type="molecule type" value="Genomic_DNA"/>
</dbReference>
<feature type="transmembrane region" description="Helical" evidence="1">
    <location>
        <begin position="346"/>
        <end position="362"/>
    </location>
</feature>
<feature type="transmembrane region" description="Helical" evidence="1">
    <location>
        <begin position="7"/>
        <end position="27"/>
    </location>
</feature>
<feature type="transmembrane region" description="Helical" evidence="1">
    <location>
        <begin position="189"/>
        <end position="211"/>
    </location>
</feature>
<protein>
    <recommendedName>
        <fullName evidence="6">Dolichyl-phosphate-mannose-protein mannosyltransferase</fullName>
    </recommendedName>
</protein>
<proteinExistence type="predicted"/>
<gene>
    <name evidence="2" type="ORF">GCM10010984_07530</name>
    <name evidence="3" type="ORF">SAMN05443634_10873</name>
</gene>
<keyword evidence="5" id="KW-1185">Reference proteome</keyword>
<reference evidence="2" key="5">
    <citation type="submission" date="2024-05" db="EMBL/GenBank/DDBJ databases">
        <authorList>
            <person name="Sun Q."/>
            <person name="Zhou Y."/>
        </authorList>
    </citation>
    <scope>NUCLEOTIDE SEQUENCE</scope>
    <source>
        <strain evidence="2">CGMCC 1.12707</strain>
    </source>
</reference>
<evidence type="ECO:0000313" key="5">
    <source>
        <dbReference type="Proteomes" id="UP000650994"/>
    </source>
</evidence>
<evidence type="ECO:0008006" key="6">
    <source>
        <dbReference type="Google" id="ProtNLM"/>
    </source>
</evidence>
<reference evidence="5" key="4">
    <citation type="journal article" date="2019" name="Int. J. Syst. Evol. Microbiol.">
        <title>The Global Catalogue of Microorganisms (GCM) 10K type strain sequencing project: providing services to taxonomists for standard genome sequencing and annotation.</title>
        <authorList>
            <consortium name="The Broad Institute Genomics Platform"/>
            <consortium name="The Broad Institute Genome Sequencing Center for Infectious Disease"/>
            <person name="Wu L."/>
            <person name="Ma J."/>
        </authorList>
    </citation>
    <scope>NUCLEOTIDE SEQUENCE [LARGE SCALE GENOMIC DNA]</scope>
    <source>
        <strain evidence="5">CGMCC 1.12707</strain>
    </source>
</reference>
<organism evidence="3 4">
    <name type="scientific">Chishuiella changwenlii</name>
    <dbReference type="NCBI Taxonomy" id="1434701"/>
    <lineage>
        <taxon>Bacteria</taxon>
        <taxon>Pseudomonadati</taxon>
        <taxon>Bacteroidota</taxon>
        <taxon>Flavobacteriia</taxon>
        <taxon>Flavobacteriales</taxon>
        <taxon>Weeksellaceae</taxon>
        <taxon>Chishuiella</taxon>
    </lineage>
</organism>
<feature type="transmembrane region" description="Helical" evidence="1">
    <location>
        <begin position="101"/>
        <end position="127"/>
    </location>
</feature>
<feature type="transmembrane region" description="Helical" evidence="1">
    <location>
        <begin position="288"/>
        <end position="309"/>
    </location>
</feature>
<feature type="transmembrane region" description="Helical" evidence="1">
    <location>
        <begin position="147"/>
        <end position="177"/>
    </location>
</feature>
<dbReference type="AlphaFoldDB" id="A0A1M6ZW69"/>
<dbReference type="EMBL" id="BMFL01000004">
    <property type="protein sequence ID" value="GGE92383.1"/>
    <property type="molecule type" value="Genomic_DNA"/>
</dbReference>
<reference evidence="4" key="2">
    <citation type="submission" date="2016-11" db="EMBL/GenBank/DDBJ databases">
        <authorList>
            <person name="Varghese N."/>
            <person name="Submissions S."/>
        </authorList>
    </citation>
    <scope>NUCLEOTIDE SEQUENCE [LARGE SCALE GENOMIC DNA]</scope>
    <source>
        <strain evidence="4">DSM 27989</strain>
    </source>
</reference>
<dbReference type="Proteomes" id="UP000650994">
    <property type="component" value="Unassembled WGS sequence"/>
</dbReference>
<evidence type="ECO:0000313" key="2">
    <source>
        <dbReference type="EMBL" id="GGE92383.1"/>
    </source>
</evidence>
<sequence>MLSTMKGYILLILFILLLLIIIPFLLANGGVGGDFTSYLKIASELPQLKDNLFPIGFPFILKIFSLITGEYFYSSMLVKVICFLSIILFSYRKQFYFKETVFLMCIKSIIWMFTLQSSEYVGLPFLYLYIYYTHEFFKSKISTKKYIIIASCLGIILCTIRYANALLFISTLPFILLYFKKLKPKNKGLFFSTTLIGIGLISYLLINYIVIGSFTGENRRINDEMDTFWFDTYVDFIGVINLSNPIFYIKTFDYSSNIKFLLSLLLISIDLLWWFICFKLIRKSKDVFTHFLIFIAVSNALLTFFSAMIQGIEPLGIRLLFNSSYLFWFALLIIIRKNNIISDKTIFIISLVALFLNSLIIVKNPINFIYHKNNLEQFIKSKKNDPKYYYDDEKKEVESIYQIPFTDKKFKHVHENRQPDFINRAILRVINPSIIILEDQPKIKDNTIIYSSDISHFEEQKNSR</sequence>
<keyword evidence="1" id="KW-0472">Membrane</keyword>
<dbReference type="STRING" id="1434701.SAMN05443634_10873"/>
<evidence type="ECO:0000313" key="4">
    <source>
        <dbReference type="Proteomes" id="UP000184120"/>
    </source>
</evidence>
<evidence type="ECO:0000256" key="1">
    <source>
        <dbReference type="SAM" id="Phobius"/>
    </source>
</evidence>
<reference evidence="3" key="3">
    <citation type="submission" date="2016-11" db="EMBL/GenBank/DDBJ databases">
        <authorList>
            <person name="Jaros S."/>
            <person name="Januszkiewicz K."/>
            <person name="Wedrychowicz H."/>
        </authorList>
    </citation>
    <scope>NUCLEOTIDE SEQUENCE [LARGE SCALE GENOMIC DNA]</scope>
    <source>
        <strain evidence="3">DSM 27989</strain>
    </source>
</reference>
<feature type="transmembrane region" description="Helical" evidence="1">
    <location>
        <begin position="315"/>
        <end position="334"/>
    </location>
</feature>